<dbReference type="InterPro" id="IPR000843">
    <property type="entry name" value="HTH_LacI"/>
</dbReference>
<evidence type="ECO:0000256" key="2">
    <source>
        <dbReference type="ARBA" id="ARBA00023125"/>
    </source>
</evidence>
<evidence type="ECO:0000259" key="4">
    <source>
        <dbReference type="PROSITE" id="PS50932"/>
    </source>
</evidence>
<dbReference type="CDD" id="cd01392">
    <property type="entry name" value="HTH_LacI"/>
    <property type="match status" value="1"/>
</dbReference>
<keyword evidence="1" id="KW-0805">Transcription regulation</keyword>
<gene>
    <name evidence="5" type="ORF">GCM10022419_120240</name>
</gene>
<dbReference type="SUPFAM" id="SSF47413">
    <property type="entry name" value="lambda repressor-like DNA-binding domains"/>
    <property type="match status" value="1"/>
</dbReference>
<comment type="caution">
    <text evidence="5">The sequence shown here is derived from an EMBL/GenBank/DDBJ whole genome shotgun (WGS) entry which is preliminary data.</text>
</comment>
<dbReference type="SMART" id="SM00354">
    <property type="entry name" value="HTH_LACI"/>
    <property type="match status" value="1"/>
</dbReference>
<dbReference type="InterPro" id="IPR028082">
    <property type="entry name" value="Peripla_BP_I"/>
</dbReference>
<dbReference type="Pfam" id="PF13377">
    <property type="entry name" value="Peripla_BP_3"/>
    <property type="match status" value="1"/>
</dbReference>
<dbReference type="PROSITE" id="PS00356">
    <property type="entry name" value="HTH_LACI_1"/>
    <property type="match status" value="1"/>
</dbReference>
<dbReference type="RefSeq" id="WP_345576911.1">
    <property type="nucleotide sequence ID" value="NZ_BAABDQ010000052.1"/>
</dbReference>
<dbReference type="GO" id="GO:0003677">
    <property type="term" value="F:DNA binding"/>
    <property type="evidence" value="ECO:0007669"/>
    <property type="project" value="UniProtKB-KW"/>
</dbReference>
<proteinExistence type="predicted"/>
<dbReference type="InterPro" id="IPR010982">
    <property type="entry name" value="Lambda_DNA-bd_dom_sf"/>
</dbReference>
<dbReference type="PANTHER" id="PTHR30146">
    <property type="entry name" value="LACI-RELATED TRANSCRIPTIONAL REPRESSOR"/>
    <property type="match status" value="1"/>
</dbReference>
<evidence type="ECO:0000256" key="3">
    <source>
        <dbReference type="ARBA" id="ARBA00023163"/>
    </source>
</evidence>
<feature type="domain" description="HTH lacI-type" evidence="4">
    <location>
        <begin position="4"/>
        <end position="58"/>
    </location>
</feature>
<evidence type="ECO:0000313" key="6">
    <source>
        <dbReference type="Proteomes" id="UP001500630"/>
    </source>
</evidence>
<dbReference type="CDD" id="cd06267">
    <property type="entry name" value="PBP1_LacI_sugar_binding-like"/>
    <property type="match status" value="1"/>
</dbReference>
<name>A0ABP6ZP67_9ACTN</name>
<dbReference type="Proteomes" id="UP001500630">
    <property type="component" value="Unassembled WGS sequence"/>
</dbReference>
<evidence type="ECO:0000313" key="5">
    <source>
        <dbReference type="EMBL" id="GAA3614970.1"/>
    </source>
</evidence>
<dbReference type="Pfam" id="PF00356">
    <property type="entry name" value="LacI"/>
    <property type="match status" value="1"/>
</dbReference>
<dbReference type="InterPro" id="IPR046335">
    <property type="entry name" value="LacI/GalR-like_sensor"/>
</dbReference>
<keyword evidence="3" id="KW-0804">Transcription</keyword>
<dbReference type="Gene3D" id="3.40.50.2300">
    <property type="match status" value="2"/>
</dbReference>
<dbReference type="EMBL" id="BAABDQ010000052">
    <property type="protein sequence ID" value="GAA3614970.1"/>
    <property type="molecule type" value="Genomic_DNA"/>
</dbReference>
<evidence type="ECO:0000256" key="1">
    <source>
        <dbReference type="ARBA" id="ARBA00023015"/>
    </source>
</evidence>
<dbReference type="PANTHER" id="PTHR30146:SF109">
    <property type="entry name" value="HTH-TYPE TRANSCRIPTIONAL REGULATOR GALS"/>
    <property type="match status" value="1"/>
</dbReference>
<dbReference type="SUPFAM" id="SSF53822">
    <property type="entry name" value="Periplasmic binding protein-like I"/>
    <property type="match status" value="1"/>
</dbReference>
<accession>A0ABP6ZP67</accession>
<organism evidence="5 6">
    <name type="scientific">Nonomuraea rosea</name>
    <dbReference type="NCBI Taxonomy" id="638574"/>
    <lineage>
        <taxon>Bacteria</taxon>
        <taxon>Bacillati</taxon>
        <taxon>Actinomycetota</taxon>
        <taxon>Actinomycetes</taxon>
        <taxon>Streptosporangiales</taxon>
        <taxon>Streptosporangiaceae</taxon>
        <taxon>Nonomuraea</taxon>
    </lineage>
</organism>
<dbReference type="Gene3D" id="1.10.260.40">
    <property type="entry name" value="lambda repressor-like DNA-binding domains"/>
    <property type="match status" value="1"/>
</dbReference>
<keyword evidence="6" id="KW-1185">Reference proteome</keyword>
<keyword evidence="2 5" id="KW-0238">DNA-binding</keyword>
<sequence>MVRPRLKDVAELAGVSIKTVSNVVNDYPHVSGETRARVEAAIAELSYRPNLSARSLRAGRSGVVALAVPDLDNPYFAELATNVIEAADRRGWTVLIDQTQGDRAKERVVISGIRDHLIDGLLFSPLALTGKDLAGRDERTPMVLLGERIGTGRSPYDHVGIDNVAAARAATLHLAERGRRRIAAIGVQRTAAAATGRLRLKGYQQALAEAGLPADPSLVAPAARWGRADGAEAMSRLLDSGAPDAVFCLNDTLALGALRTLLKRGYEVPGDVMVMGFDDIQDGRFATPTLSTVAPDKALIAQSAVDLLAERLSGGTDKPHEVCVPHRLAFRESTDAPARDPGLSGPA</sequence>
<protein>
    <submittedName>
        <fullName evidence="5">LacI family DNA-binding transcriptional regulator</fullName>
    </submittedName>
</protein>
<reference evidence="6" key="1">
    <citation type="journal article" date="2019" name="Int. J. Syst. Evol. Microbiol.">
        <title>The Global Catalogue of Microorganisms (GCM) 10K type strain sequencing project: providing services to taxonomists for standard genome sequencing and annotation.</title>
        <authorList>
            <consortium name="The Broad Institute Genomics Platform"/>
            <consortium name="The Broad Institute Genome Sequencing Center for Infectious Disease"/>
            <person name="Wu L."/>
            <person name="Ma J."/>
        </authorList>
    </citation>
    <scope>NUCLEOTIDE SEQUENCE [LARGE SCALE GENOMIC DNA]</scope>
    <source>
        <strain evidence="6">JCM 17326</strain>
    </source>
</reference>
<dbReference type="PROSITE" id="PS50932">
    <property type="entry name" value="HTH_LACI_2"/>
    <property type="match status" value="1"/>
</dbReference>